<reference evidence="1" key="1">
    <citation type="submission" date="2022-02" db="EMBL/GenBank/DDBJ databases">
        <title>Plant Genome Project.</title>
        <authorList>
            <person name="Zhang R.-G."/>
        </authorList>
    </citation>
    <scope>NUCLEOTIDE SEQUENCE</scope>
    <source>
        <strain evidence="1">AT1</strain>
    </source>
</reference>
<name>A0ACC0NDX7_RHOML</name>
<proteinExistence type="predicted"/>
<dbReference type="Proteomes" id="UP001062846">
    <property type="component" value="Chromosome 6"/>
</dbReference>
<organism evidence="1 2">
    <name type="scientific">Rhododendron molle</name>
    <name type="common">Chinese azalea</name>
    <name type="synonym">Azalea mollis</name>
    <dbReference type="NCBI Taxonomy" id="49168"/>
    <lineage>
        <taxon>Eukaryota</taxon>
        <taxon>Viridiplantae</taxon>
        <taxon>Streptophyta</taxon>
        <taxon>Embryophyta</taxon>
        <taxon>Tracheophyta</taxon>
        <taxon>Spermatophyta</taxon>
        <taxon>Magnoliopsida</taxon>
        <taxon>eudicotyledons</taxon>
        <taxon>Gunneridae</taxon>
        <taxon>Pentapetalae</taxon>
        <taxon>asterids</taxon>
        <taxon>Ericales</taxon>
        <taxon>Ericaceae</taxon>
        <taxon>Ericoideae</taxon>
        <taxon>Rhodoreae</taxon>
        <taxon>Rhododendron</taxon>
    </lineage>
</organism>
<evidence type="ECO:0000313" key="1">
    <source>
        <dbReference type="EMBL" id="KAI8551294.1"/>
    </source>
</evidence>
<accession>A0ACC0NDX7</accession>
<protein>
    <submittedName>
        <fullName evidence="1">Uncharacterized protein</fullName>
    </submittedName>
</protein>
<dbReference type="EMBL" id="CM046393">
    <property type="protein sequence ID" value="KAI8551294.1"/>
    <property type="molecule type" value="Genomic_DNA"/>
</dbReference>
<comment type="caution">
    <text evidence="1">The sequence shown here is derived from an EMBL/GenBank/DDBJ whole genome shotgun (WGS) entry which is preliminary data.</text>
</comment>
<gene>
    <name evidence="1" type="ORF">RHMOL_Rhmol06G0174500</name>
</gene>
<evidence type="ECO:0000313" key="2">
    <source>
        <dbReference type="Proteomes" id="UP001062846"/>
    </source>
</evidence>
<sequence>MGGINNPSDALFALIYSLLLASLQLMNAQTGGEYSVTNLPASWDNVPEFYSSADSFDHPTDTLLLGQNLALRKKLIANVSLTSWSEEWKFQWVVNSSPAQFMKLEPDGHLRVYQWVVGDDTDWNEVADLLTPDVGDSAYPLACGKYGILFKREYLDHAVEVSTSNSSDFQKATILYRSISLYSQKVPKSEDLKKKMADYLPQDGLVNIFTRLPIKTLLQCTSICKSWHSLIVKPSFIDSHLNRPPTQAYKMPTTSCLCGLAPPMMRAGKNSTPFTVTTKHLMNDQMTYVDNTILCNPTIQKWVRLPKPRVTFTSHGGFDHAIGFGFDAKSNDSKVVRIVHLLDFESEVPPEIDLYSLSTGAWRSISLLGLPCVICGRATQAYLNGAAHWIGADMEKRCIMFLSFLMGDEAFHSMSLPADVPFLPGGLIPAGIQGSLSVIEEKGFSYERRWCIWVMKEYGVASSWTKLMDVDAYVESLVFLGSPEKTKEDEVACEEEREVEVGCGEEEIESTEAAETRHL</sequence>
<keyword evidence="2" id="KW-1185">Reference proteome</keyword>